<dbReference type="InterPro" id="IPR024370">
    <property type="entry name" value="PBP_domain"/>
</dbReference>
<evidence type="ECO:0000256" key="1">
    <source>
        <dbReference type="ARBA" id="ARBA00002841"/>
    </source>
</evidence>
<feature type="domain" description="PBP" evidence="7">
    <location>
        <begin position="58"/>
        <end position="339"/>
    </location>
</feature>
<protein>
    <recommendedName>
        <fullName evidence="6">Phosphate-binding protein</fullName>
    </recommendedName>
</protein>
<evidence type="ECO:0000313" key="8">
    <source>
        <dbReference type="EMBL" id="HGY95357.1"/>
    </source>
</evidence>
<gene>
    <name evidence="8" type="primary">pstS</name>
    <name evidence="8" type="ORF">ENW50_11845</name>
</gene>
<keyword evidence="5 6" id="KW-0592">Phosphate transport</keyword>
<evidence type="ECO:0000256" key="5">
    <source>
        <dbReference type="ARBA" id="ARBA00022592"/>
    </source>
</evidence>
<name>A0A7V5CU81_9BACT</name>
<dbReference type="EMBL" id="DTKL01000073">
    <property type="protein sequence ID" value="HGY95357.1"/>
    <property type="molecule type" value="Genomic_DNA"/>
</dbReference>
<evidence type="ECO:0000256" key="3">
    <source>
        <dbReference type="ARBA" id="ARBA00011529"/>
    </source>
</evidence>
<reference evidence="8" key="1">
    <citation type="journal article" date="2020" name="mSystems">
        <title>Genome- and Community-Level Interaction Insights into Carbon Utilization and Element Cycling Functions of Hydrothermarchaeota in Hydrothermal Sediment.</title>
        <authorList>
            <person name="Zhou Z."/>
            <person name="Liu Y."/>
            <person name="Xu W."/>
            <person name="Pan J."/>
            <person name="Luo Z.H."/>
            <person name="Li M."/>
        </authorList>
    </citation>
    <scope>NUCLEOTIDE SEQUENCE [LARGE SCALE GENOMIC DNA]</scope>
    <source>
        <strain evidence="8">SpSt-855</strain>
    </source>
</reference>
<comment type="subunit">
    <text evidence="3">The complex is composed of two ATP-binding proteins (PstB), two transmembrane proteins (PstC and PstA) and a solute-binding protein (PstS).</text>
</comment>
<dbReference type="AlphaFoldDB" id="A0A7V5CU81"/>
<dbReference type="PANTHER" id="PTHR42996:SF1">
    <property type="entry name" value="PHOSPHATE-BINDING PROTEIN PSTS"/>
    <property type="match status" value="1"/>
</dbReference>
<organism evidence="8">
    <name type="scientific">Acidobacterium capsulatum</name>
    <dbReference type="NCBI Taxonomy" id="33075"/>
    <lineage>
        <taxon>Bacteria</taxon>
        <taxon>Pseudomonadati</taxon>
        <taxon>Acidobacteriota</taxon>
        <taxon>Terriglobia</taxon>
        <taxon>Terriglobales</taxon>
        <taxon>Acidobacteriaceae</taxon>
        <taxon>Acidobacterium</taxon>
    </lineage>
</organism>
<proteinExistence type="inferred from homology"/>
<comment type="similarity">
    <text evidence="2 6">Belongs to the PstS family.</text>
</comment>
<dbReference type="PIRSF" id="PIRSF002756">
    <property type="entry name" value="PstS"/>
    <property type="match status" value="1"/>
</dbReference>
<evidence type="ECO:0000256" key="4">
    <source>
        <dbReference type="ARBA" id="ARBA00022448"/>
    </source>
</evidence>
<keyword evidence="4 6" id="KW-0813">Transport</keyword>
<dbReference type="Pfam" id="PF12849">
    <property type="entry name" value="PBP_like_2"/>
    <property type="match status" value="1"/>
</dbReference>
<accession>A0A7V5CU81</accession>
<dbReference type="GO" id="GO:0043190">
    <property type="term" value="C:ATP-binding cassette (ABC) transporter complex"/>
    <property type="evidence" value="ECO:0007669"/>
    <property type="project" value="InterPro"/>
</dbReference>
<dbReference type="GO" id="GO:0042301">
    <property type="term" value="F:phosphate ion binding"/>
    <property type="evidence" value="ECO:0007669"/>
    <property type="project" value="InterPro"/>
</dbReference>
<dbReference type="Gene3D" id="3.40.190.10">
    <property type="entry name" value="Periplasmic binding protein-like II"/>
    <property type="match status" value="2"/>
</dbReference>
<comment type="caution">
    <text evidence="8">The sequence shown here is derived from an EMBL/GenBank/DDBJ whole genome shotgun (WGS) entry which is preliminary data.</text>
</comment>
<evidence type="ECO:0000259" key="7">
    <source>
        <dbReference type="Pfam" id="PF12849"/>
    </source>
</evidence>
<dbReference type="InterPro" id="IPR050962">
    <property type="entry name" value="Phosphate-bind_PstS"/>
</dbReference>
<evidence type="ECO:0000256" key="6">
    <source>
        <dbReference type="PIRNR" id="PIRNR002756"/>
    </source>
</evidence>
<dbReference type="CDD" id="cd13565">
    <property type="entry name" value="PBP2_PstS"/>
    <property type="match status" value="1"/>
</dbReference>
<dbReference type="PANTHER" id="PTHR42996">
    <property type="entry name" value="PHOSPHATE-BINDING PROTEIN PSTS"/>
    <property type="match status" value="1"/>
</dbReference>
<dbReference type="NCBIfam" id="TIGR00975">
    <property type="entry name" value="3a0107s03"/>
    <property type="match status" value="1"/>
</dbReference>
<dbReference type="GO" id="GO:0035435">
    <property type="term" value="P:phosphate ion transmembrane transport"/>
    <property type="evidence" value="ECO:0007669"/>
    <property type="project" value="InterPro"/>
</dbReference>
<dbReference type="InterPro" id="IPR005673">
    <property type="entry name" value="ABC_phos-bd_PstS"/>
</dbReference>
<comment type="function">
    <text evidence="1">Part of the ABC transporter complex PstSACB involved in phosphate import.</text>
</comment>
<sequence>MAVSLPCLATGRNRQALPCSSEGGALLNRRTLLASGLVLALTGLTACNSRVSQPPLPVVGAGSMFVFPVMQRWTKDFSQIHTHVAMSYASTGDAAGLSLLASGKAAFAAVDEPLPPAELAAKQLLELPETAGPVCIIYHLPGMRQTLRLSGETLADIFLGKITKWNDPAIQKDNPGIPLPAHTITVFHRTDGSGSTALLTQYLAAASPAWQQKAGAGSTVNWPAGAGSEGSEDLASEVRDSPYSLGYVELTYAQENYLHTAALENAAGRFITPTGASATAALDAFQNKLTANANTVVVNPPATAPAAYPIVGLNYLILPRDGVSPAKQRALRQFAEFVLHNGQDISAELHYARLTPSLLNYDEQQLASMTADGHPLQKR</sequence>
<dbReference type="SUPFAM" id="SSF53850">
    <property type="entry name" value="Periplasmic binding protein-like II"/>
    <property type="match status" value="1"/>
</dbReference>
<evidence type="ECO:0000256" key="2">
    <source>
        <dbReference type="ARBA" id="ARBA00008725"/>
    </source>
</evidence>